<evidence type="ECO:0000313" key="3">
    <source>
        <dbReference type="Proteomes" id="UP000218231"/>
    </source>
</evidence>
<dbReference type="STRING" id="2018661.A0A2A2KK15"/>
<dbReference type="InterPro" id="IPR012337">
    <property type="entry name" value="RNaseH-like_sf"/>
</dbReference>
<dbReference type="Proteomes" id="UP000218231">
    <property type="component" value="Unassembled WGS sequence"/>
</dbReference>
<dbReference type="InterPro" id="IPR003165">
    <property type="entry name" value="Piwi"/>
</dbReference>
<comment type="caution">
    <text evidence="2">The sequence shown here is derived from an EMBL/GenBank/DDBJ whole genome shotgun (WGS) entry which is preliminary data.</text>
</comment>
<evidence type="ECO:0000259" key="1">
    <source>
        <dbReference type="PROSITE" id="PS50822"/>
    </source>
</evidence>
<dbReference type="GO" id="GO:0003676">
    <property type="term" value="F:nucleic acid binding"/>
    <property type="evidence" value="ECO:0007669"/>
    <property type="project" value="InterPro"/>
</dbReference>
<evidence type="ECO:0000313" key="2">
    <source>
        <dbReference type="EMBL" id="PAV74334.1"/>
    </source>
</evidence>
<accession>A0A2A2KK15</accession>
<proteinExistence type="predicted"/>
<sequence length="308" mass="34077">MGESGIVEGQRNAQTLENVVSKFNVKLGGLNYTLTPIPGHDAAEYMKQDRLILGVAQVSAEGKEQRTVYGYAANPKGNPNEFVGGFTIHKDVDKRPALEAILKSMYNQYKAHHSDRLPSELVVYWAGQSEGEMTRVMTDIVHGGFPDFFSQLRATPRWTFIMAVKRQNNVRIYKQSINPADRPPAQNISAGIVIDTHLTDPVKKQFFLNSHITLQGSAATPCYTVLHDSLNLSMDALETMTFGLAHLHQICTMTTSLPAPLYIATQYAKRGSTLLSEKIKAGGDGPEEELTMDLSYADTLFADRRINA</sequence>
<protein>
    <recommendedName>
        <fullName evidence="1">Piwi domain-containing protein</fullName>
    </recommendedName>
</protein>
<dbReference type="Gene3D" id="3.30.420.10">
    <property type="entry name" value="Ribonuclease H-like superfamily/Ribonuclease H"/>
    <property type="match status" value="1"/>
</dbReference>
<dbReference type="EMBL" id="LIAE01008351">
    <property type="protein sequence ID" value="PAV74334.1"/>
    <property type="molecule type" value="Genomic_DNA"/>
</dbReference>
<dbReference type="PROSITE" id="PS50822">
    <property type="entry name" value="PIWI"/>
    <property type="match status" value="1"/>
</dbReference>
<name>A0A2A2KK15_9BILA</name>
<reference evidence="2 3" key="1">
    <citation type="journal article" date="2017" name="Curr. Biol.">
        <title>Genome architecture and evolution of a unichromosomal asexual nematode.</title>
        <authorList>
            <person name="Fradin H."/>
            <person name="Zegar C."/>
            <person name="Gutwein M."/>
            <person name="Lucas J."/>
            <person name="Kovtun M."/>
            <person name="Corcoran D."/>
            <person name="Baugh L.R."/>
            <person name="Kiontke K."/>
            <person name="Gunsalus K."/>
            <person name="Fitch D.H."/>
            <person name="Piano F."/>
        </authorList>
    </citation>
    <scope>NUCLEOTIDE SEQUENCE [LARGE SCALE GENOMIC DNA]</scope>
    <source>
        <strain evidence="2">PF1309</strain>
    </source>
</reference>
<organism evidence="2 3">
    <name type="scientific">Diploscapter pachys</name>
    <dbReference type="NCBI Taxonomy" id="2018661"/>
    <lineage>
        <taxon>Eukaryota</taxon>
        <taxon>Metazoa</taxon>
        <taxon>Ecdysozoa</taxon>
        <taxon>Nematoda</taxon>
        <taxon>Chromadorea</taxon>
        <taxon>Rhabditida</taxon>
        <taxon>Rhabditina</taxon>
        <taxon>Rhabditomorpha</taxon>
        <taxon>Rhabditoidea</taxon>
        <taxon>Rhabditidae</taxon>
        <taxon>Diploscapter</taxon>
    </lineage>
</organism>
<keyword evidence="3" id="KW-1185">Reference proteome</keyword>
<dbReference type="PANTHER" id="PTHR22891">
    <property type="entry name" value="EUKARYOTIC TRANSLATION INITIATION FACTOR 2C"/>
    <property type="match status" value="1"/>
</dbReference>
<dbReference type="SUPFAM" id="SSF53098">
    <property type="entry name" value="Ribonuclease H-like"/>
    <property type="match status" value="1"/>
</dbReference>
<dbReference type="InterPro" id="IPR036397">
    <property type="entry name" value="RNaseH_sf"/>
</dbReference>
<dbReference type="Pfam" id="PF02171">
    <property type="entry name" value="Piwi"/>
    <property type="match status" value="1"/>
</dbReference>
<dbReference type="SMART" id="SM00950">
    <property type="entry name" value="Piwi"/>
    <property type="match status" value="1"/>
</dbReference>
<gene>
    <name evidence="2" type="ORF">WR25_13835</name>
</gene>
<feature type="domain" description="Piwi" evidence="1">
    <location>
        <begin position="112"/>
        <end position="276"/>
    </location>
</feature>
<dbReference type="AlphaFoldDB" id="A0A2A2KK15"/>
<dbReference type="OrthoDB" id="5868801at2759"/>